<protein>
    <submittedName>
        <fullName evidence="1">Uncharacterized protein</fullName>
    </submittedName>
</protein>
<evidence type="ECO:0000313" key="2">
    <source>
        <dbReference type="Proteomes" id="UP000219922"/>
    </source>
</evidence>
<dbReference type="Proteomes" id="UP000219922">
    <property type="component" value="Unassembled WGS sequence"/>
</dbReference>
<accession>A0A9X6SS54</accession>
<reference evidence="1 2" key="1">
    <citation type="submission" date="2017-09" db="EMBL/GenBank/DDBJ databases">
        <title>Large-scale bioinformatics analysis of Bacillus genomes uncovers conserved roles of natural products in bacterial physiology.</title>
        <authorList>
            <consortium name="Agbiome Team Llc"/>
            <person name="Bleich R.M."/>
            <person name="Grubbs K.J."/>
            <person name="Santa Maria K.C."/>
            <person name="Allen S.E."/>
            <person name="Farag S."/>
            <person name="Shank E.A."/>
            <person name="Bowers A."/>
        </authorList>
    </citation>
    <scope>NUCLEOTIDE SEQUENCE [LARGE SCALE GENOMIC DNA]</scope>
    <source>
        <strain evidence="1 2">AFS092789</strain>
    </source>
</reference>
<dbReference type="AlphaFoldDB" id="A0A9X6SS54"/>
<proteinExistence type="predicted"/>
<comment type="caution">
    <text evidence="1">The sequence shown here is derived from an EMBL/GenBank/DDBJ whole genome shotgun (WGS) entry which is preliminary data.</text>
</comment>
<organism evidence="1 2">
    <name type="scientific">Bacillus cereus</name>
    <dbReference type="NCBI Taxonomy" id="1396"/>
    <lineage>
        <taxon>Bacteria</taxon>
        <taxon>Bacillati</taxon>
        <taxon>Bacillota</taxon>
        <taxon>Bacilli</taxon>
        <taxon>Bacillales</taxon>
        <taxon>Bacillaceae</taxon>
        <taxon>Bacillus</taxon>
        <taxon>Bacillus cereus group</taxon>
    </lineage>
</organism>
<gene>
    <name evidence="1" type="ORF">CON36_35110</name>
</gene>
<evidence type="ECO:0000313" key="1">
    <source>
        <dbReference type="EMBL" id="PDZ94198.1"/>
    </source>
</evidence>
<dbReference type="EMBL" id="NVMX01000241">
    <property type="protein sequence ID" value="PDZ94198.1"/>
    <property type="molecule type" value="Genomic_DNA"/>
</dbReference>
<dbReference type="RefSeq" id="WP_098007219.1">
    <property type="nucleotide sequence ID" value="NZ_NVMX01000241.1"/>
</dbReference>
<sequence length="110" mass="12965">MKQKAKESYLKALTKACTDENINIDLHLLSDKELKDLYLKLQAVRTLPYGIGKGEDFVTTMQNGKLQFISFRDTYKFGVRRLTFKEFLLLCEFVDENPQMYKFLGNWKQL</sequence>
<name>A0A9X6SS54_BACCE</name>